<dbReference type="EMBL" id="JAPMOS010000002">
    <property type="protein sequence ID" value="KAJ4462808.1"/>
    <property type="molecule type" value="Genomic_DNA"/>
</dbReference>
<name>A0ABQ8UUL5_9EUKA</name>
<organism evidence="1 2">
    <name type="scientific">Paratrimastix pyriformis</name>
    <dbReference type="NCBI Taxonomy" id="342808"/>
    <lineage>
        <taxon>Eukaryota</taxon>
        <taxon>Metamonada</taxon>
        <taxon>Preaxostyla</taxon>
        <taxon>Paratrimastigidae</taxon>
        <taxon>Paratrimastix</taxon>
    </lineage>
</organism>
<protein>
    <submittedName>
        <fullName evidence="1">Cell surface glycoprotein</fullName>
    </submittedName>
</protein>
<accession>A0ABQ8UUL5</accession>
<evidence type="ECO:0000313" key="2">
    <source>
        <dbReference type="Proteomes" id="UP001141327"/>
    </source>
</evidence>
<proteinExistence type="predicted"/>
<evidence type="ECO:0000313" key="1">
    <source>
        <dbReference type="EMBL" id="KAJ4462808.1"/>
    </source>
</evidence>
<reference evidence="1" key="1">
    <citation type="journal article" date="2022" name="bioRxiv">
        <title>Genomics of Preaxostyla Flagellates Illuminates Evolutionary Transitions and the Path Towards Mitochondrial Loss.</title>
        <authorList>
            <person name="Novak L.V.F."/>
            <person name="Treitli S.C."/>
            <person name="Pyrih J."/>
            <person name="Halakuc P."/>
            <person name="Pipaliya S.V."/>
            <person name="Vacek V."/>
            <person name="Brzon O."/>
            <person name="Soukal P."/>
            <person name="Eme L."/>
            <person name="Dacks J.B."/>
            <person name="Karnkowska A."/>
            <person name="Elias M."/>
            <person name="Hampl V."/>
        </authorList>
    </citation>
    <scope>NUCLEOTIDE SEQUENCE</scope>
    <source>
        <strain evidence="1">RCP-MX</strain>
    </source>
</reference>
<sequence>MEIPFWTQIKRCQRILLTGCGGGFDFTHALPLFFALRKLGKTCFLGNFAFSHIPEGEVVFSAPLREDIDDEQPILYKVTADTPILGNYFPERYLSLYFREVKGEEVPIYTFVHDCGAQSLRSGYERLCNLLELDGIVLVDGGSDSLMNPLPGLTPLAPLAPLAWCAQAGDEAGLGTPEEDMASLYALDQLRPERPLALRCLVCLGLGVDRFHDVSDVASLRAVAELTESGAFWGAHTLLGEMEGVAAYREAGAFIGARMPRQPSIVGALVADSIQGRFGNYHSNQMVICCSSGCVPLARTAHSKLFLNPLMSMYWFFDLPGVVRRLRYPGPEMAATRSLGDVSRLIRRTRQELVRARAIRPTEEYPRTGDF</sequence>
<comment type="caution">
    <text evidence="1">The sequence shown here is derived from an EMBL/GenBank/DDBJ whole genome shotgun (WGS) entry which is preliminary data.</text>
</comment>
<gene>
    <name evidence="1" type="ORF">PAPYR_836</name>
</gene>
<dbReference type="Proteomes" id="UP001141327">
    <property type="component" value="Unassembled WGS sequence"/>
</dbReference>
<keyword evidence="2" id="KW-1185">Reference proteome</keyword>